<name>A0A1W1BXQ2_9ZZZZ</name>
<evidence type="ECO:0000313" key="3">
    <source>
        <dbReference type="EMBL" id="SFV58378.1"/>
    </source>
</evidence>
<dbReference type="EMBL" id="FPHK01000031">
    <property type="protein sequence ID" value="SFV58378.1"/>
    <property type="molecule type" value="Genomic_DNA"/>
</dbReference>
<dbReference type="InterPro" id="IPR001296">
    <property type="entry name" value="Glyco_trans_1"/>
</dbReference>
<dbReference type="PANTHER" id="PTHR12526:SF608">
    <property type="entry name" value="PELF"/>
    <property type="match status" value="1"/>
</dbReference>
<feature type="domain" description="DUF3492" evidence="2">
    <location>
        <begin position="14"/>
        <end position="290"/>
    </location>
</feature>
<dbReference type="InterPro" id="IPR022622">
    <property type="entry name" value="DUF3492"/>
</dbReference>
<proteinExistence type="predicted"/>
<reference evidence="3" key="1">
    <citation type="submission" date="2016-10" db="EMBL/GenBank/DDBJ databases">
        <authorList>
            <person name="de Groot N.N."/>
        </authorList>
    </citation>
    <scope>NUCLEOTIDE SEQUENCE</scope>
</reference>
<feature type="domain" description="Glycosyl transferase family 1" evidence="1">
    <location>
        <begin position="311"/>
        <end position="490"/>
    </location>
</feature>
<organism evidence="3">
    <name type="scientific">hydrothermal vent metagenome</name>
    <dbReference type="NCBI Taxonomy" id="652676"/>
    <lineage>
        <taxon>unclassified sequences</taxon>
        <taxon>metagenomes</taxon>
        <taxon>ecological metagenomes</taxon>
    </lineage>
</organism>
<dbReference type="SUPFAM" id="SSF53756">
    <property type="entry name" value="UDP-Glycosyltransferase/glycogen phosphorylase"/>
    <property type="match status" value="1"/>
</dbReference>
<sequence length="565" mass="64911">MLNEQEFPKSDSVDIMLFSEGTFPYIRGGVSAWLAQLMQGLPQFSFGVCFIGAQDNIDGEPLKISYKFPPNLKHLEVHYMFQDEKMPTVEKRNGDKEGFEAIKKLYKSFSQDNFSMPKEIQDISFYNKKVKFEDFLYAKRSWQFIDETYSKNCPDIPFIDYFWTLRNIHKPIWIMADIVQKLPKTKIFHAPSTGYAGFMATLASYNTDRPYILTEHGIYTRERKIDMFSADWIEFKKPSLLQQPEEYNYIKKMWVSFFDRIGRFCYERSNYTLSLFNGAKNIQISYGADKNRCYVIPNGVDVAGLEATMVHRLPTPKPIITLIGRVVPIKDIKTFIRAIKIASLSIPDIEGWIVGPVEEDMEYFEECQQMAVSLGLKEGKQHFKENRSELSQEELEAHPDKIKFFGFSNIKEILPKSALQTLSSISEGMPLVILEGFAAGVPCVATDVGSCRDLIDGAIDDEDKAIGKAGAVVGIANPGALAKEYVKLLSFENGQWKRAQEAGLKRVRTYYEQSMFLKEYAAIYEEALVRDWDELKSIVFPYYTPKPVPFVAQPQRRFEVIKWQA</sequence>
<dbReference type="PANTHER" id="PTHR12526">
    <property type="entry name" value="GLYCOSYLTRANSFERASE"/>
    <property type="match status" value="1"/>
</dbReference>
<keyword evidence="3" id="KW-0808">Transferase</keyword>
<dbReference type="AlphaFoldDB" id="A0A1W1BXQ2"/>
<dbReference type="Pfam" id="PF11997">
    <property type="entry name" value="DUF3492"/>
    <property type="match status" value="1"/>
</dbReference>
<accession>A0A1W1BXQ2</accession>
<dbReference type="Gene3D" id="3.40.50.2000">
    <property type="entry name" value="Glycogen Phosphorylase B"/>
    <property type="match status" value="2"/>
</dbReference>
<evidence type="ECO:0000259" key="2">
    <source>
        <dbReference type="Pfam" id="PF11997"/>
    </source>
</evidence>
<dbReference type="Pfam" id="PF00534">
    <property type="entry name" value="Glycos_transf_1"/>
    <property type="match status" value="1"/>
</dbReference>
<protein>
    <submittedName>
        <fullName evidence="3">Extracellular matrix protein PelF, glycosyltransferase, group 1</fullName>
    </submittedName>
</protein>
<dbReference type="InterPro" id="IPR047691">
    <property type="entry name" value="PelF-like"/>
</dbReference>
<gene>
    <name evidence="3" type="ORF">MNB_SM-6-695</name>
</gene>
<evidence type="ECO:0000259" key="1">
    <source>
        <dbReference type="Pfam" id="PF00534"/>
    </source>
</evidence>
<dbReference type="NCBIfam" id="NF038011">
    <property type="entry name" value="PelF"/>
    <property type="match status" value="2"/>
</dbReference>
<dbReference type="GO" id="GO:0016757">
    <property type="term" value="F:glycosyltransferase activity"/>
    <property type="evidence" value="ECO:0007669"/>
    <property type="project" value="InterPro"/>
</dbReference>